<evidence type="ECO:0000259" key="9">
    <source>
        <dbReference type="PROSITE" id="PS50929"/>
    </source>
</evidence>
<dbReference type="InterPro" id="IPR003593">
    <property type="entry name" value="AAA+_ATPase"/>
</dbReference>
<dbReference type="EMBL" id="JXKH01000002">
    <property type="protein sequence ID" value="OJG19572.1"/>
    <property type="molecule type" value="Genomic_DNA"/>
</dbReference>
<dbReference type="STRING" id="214095.RU97_GL001143"/>
<evidence type="ECO:0000256" key="1">
    <source>
        <dbReference type="ARBA" id="ARBA00004651"/>
    </source>
</evidence>
<dbReference type="SUPFAM" id="SSF90123">
    <property type="entry name" value="ABC transporter transmembrane region"/>
    <property type="match status" value="1"/>
</dbReference>
<dbReference type="AlphaFoldDB" id="A0A1L8RIN9"/>
<dbReference type="Proteomes" id="UP000181884">
    <property type="component" value="Unassembled WGS sequence"/>
</dbReference>
<feature type="transmembrane region" description="Helical" evidence="7">
    <location>
        <begin position="128"/>
        <end position="148"/>
    </location>
</feature>
<dbReference type="PROSITE" id="PS50893">
    <property type="entry name" value="ABC_TRANSPORTER_2"/>
    <property type="match status" value="1"/>
</dbReference>
<dbReference type="Gene3D" id="3.40.50.300">
    <property type="entry name" value="P-loop containing nucleotide triphosphate hydrolases"/>
    <property type="match status" value="1"/>
</dbReference>
<keyword evidence="2 7" id="KW-0812">Transmembrane</keyword>
<evidence type="ECO:0000256" key="4">
    <source>
        <dbReference type="ARBA" id="ARBA00022840"/>
    </source>
</evidence>
<evidence type="ECO:0008006" key="12">
    <source>
        <dbReference type="Google" id="ProtNLM"/>
    </source>
</evidence>
<dbReference type="GO" id="GO:0015421">
    <property type="term" value="F:ABC-type oligopeptide transporter activity"/>
    <property type="evidence" value="ECO:0007669"/>
    <property type="project" value="TreeGrafter"/>
</dbReference>
<evidence type="ECO:0000313" key="10">
    <source>
        <dbReference type="EMBL" id="OJG19572.1"/>
    </source>
</evidence>
<evidence type="ECO:0000256" key="2">
    <source>
        <dbReference type="ARBA" id="ARBA00022692"/>
    </source>
</evidence>
<dbReference type="GO" id="GO:0016887">
    <property type="term" value="F:ATP hydrolysis activity"/>
    <property type="evidence" value="ECO:0007669"/>
    <property type="project" value="InterPro"/>
</dbReference>
<feature type="domain" description="ABC transporter" evidence="8">
    <location>
        <begin position="325"/>
        <end position="536"/>
    </location>
</feature>
<dbReference type="InterPro" id="IPR027417">
    <property type="entry name" value="P-loop_NTPase"/>
</dbReference>
<keyword evidence="3" id="KW-0547">Nucleotide-binding</keyword>
<dbReference type="InterPro" id="IPR039421">
    <property type="entry name" value="Type_1_exporter"/>
</dbReference>
<dbReference type="SUPFAM" id="SSF52540">
    <property type="entry name" value="P-loop containing nucleoside triphosphate hydrolases"/>
    <property type="match status" value="1"/>
</dbReference>
<dbReference type="InterPro" id="IPR003439">
    <property type="entry name" value="ABC_transporter-like_ATP-bd"/>
</dbReference>
<organism evidence="10 11">
    <name type="scientific">Enterococcus canis</name>
    <dbReference type="NCBI Taxonomy" id="214095"/>
    <lineage>
        <taxon>Bacteria</taxon>
        <taxon>Bacillati</taxon>
        <taxon>Bacillota</taxon>
        <taxon>Bacilli</taxon>
        <taxon>Lactobacillales</taxon>
        <taxon>Enterococcaceae</taxon>
        <taxon>Enterococcus</taxon>
    </lineage>
</organism>
<evidence type="ECO:0000256" key="6">
    <source>
        <dbReference type="ARBA" id="ARBA00023136"/>
    </source>
</evidence>
<feature type="transmembrane region" description="Helical" evidence="7">
    <location>
        <begin position="46"/>
        <end position="66"/>
    </location>
</feature>
<dbReference type="Gene3D" id="1.20.1560.10">
    <property type="entry name" value="ABC transporter type 1, transmembrane domain"/>
    <property type="match status" value="1"/>
</dbReference>
<dbReference type="SMART" id="SM00382">
    <property type="entry name" value="AAA"/>
    <property type="match status" value="1"/>
</dbReference>
<comment type="caution">
    <text evidence="10">The sequence shown here is derived from an EMBL/GenBank/DDBJ whole genome shotgun (WGS) entry which is preliminary data.</text>
</comment>
<dbReference type="Pfam" id="PF00664">
    <property type="entry name" value="ABC_membrane"/>
    <property type="match status" value="1"/>
</dbReference>
<feature type="domain" description="ABC transmembrane type-1" evidence="9">
    <location>
        <begin position="17"/>
        <end position="295"/>
    </location>
</feature>
<dbReference type="Pfam" id="PF00005">
    <property type="entry name" value="ABC_tran"/>
    <property type="match status" value="1"/>
</dbReference>
<dbReference type="CDD" id="cd03228">
    <property type="entry name" value="ABCC_MRP_Like"/>
    <property type="match status" value="1"/>
</dbReference>
<evidence type="ECO:0000256" key="5">
    <source>
        <dbReference type="ARBA" id="ARBA00022989"/>
    </source>
</evidence>
<proteinExistence type="predicted"/>
<reference evidence="10 11" key="1">
    <citation type="submission" date="2014-12" db="EMBL/GenBank/DDBJ databases">
        <title>Draft genome sequences of 29 type strains of Enterococci.</title>
        <authorList>
            <person name="Zhong Z."/>
            <person name="Sun Z."/>
            <person name="Liu W."/>
            <person name="Zhang W."/>
            <person name="Zhang H."/>
        </authorList>
    </citation>
    <scope>NUCLEOTIDE SEQUENCE [LARGE SCALE GENOMIC DNA]</scope>
    <source>
        <strain evidence="10 11">DSM 17029</strain>
    </source>
</reference>
<keyword evidence="4" id="KW-0067">ATP-binding</keyword>
<evidence type="ECO:0000313" key="11">
    <source>
        <dbReference type="Proteomes" id="UP000181884"/>
    </source>
</evidence>
<feature type="transmembrane region" description="Helical" evidence="7">
    <location>
        <begin position="154"/>
        <end position="170"/>
    </location>
</feature>
<keyword evidence="5 7" id="KW-1133">Transmembrane helix</keyword>
<dbReference type="GO" id="GO:0005524">
    <property type="term" value="F:ATP binding"/>
    <property type="evidence" value="ECO:0007669"/>
    <property type="project" value="UniProtKB-KW"/>
</dbReference>
<dbReference type="InterPro" id="IPR036640">
    <property type="entry name" value="ABC1_TM_sf"/>
</dbReference>
<dbReference type="PROSITE" id="PS50929">
    <property type="entry name" value="ABC_TM1F"/>
    <property type="match status" value="1"/>
</dbReference>
<accession>A0A1L8RIN9</accession>
<dbReference type="GO" id="GO:0005886">
    <property type="term" value="C:plasma membrane"/>
    <property type="evidence" value="ECO:0007669"/>
    <property type="project" value="UniProtKB-SubCell"/>
</dbReference>
<dbReference type="PANTHER" id="PTHR43394:SF1">
    <property type="entry name" value="ATP-BINDING CASSETTE SUB-FAMILY B MEMBER 10, MITOCHONDRIAL"/>
    <property type="match status" value="1"/>
</dbReference>
<sequence>MMKKYFLAHKVLVFKHVLACLLAAGLMVGNAFVIQGLTSVALSQNLRQFVQMALFAVVFLIVEAYFDYVPRVTKAKAVQSITASLRQDLLRHDIETPLAQVEAEASSLRVSRLVNELAVIEESYLKPIFSCILTIFTFVFSLIAALWLQSQLTLLMVSLSFIPLLAPLINQRVLANKKQISVAAQKNLLGVYEEIAVNLSTIRLRLAGSTFTQRFQKVNQQLAFAKTDFEGSQGKTYAISYGLSNIVYSGTWIIGGFFVFQDWLTLPELIAMTALMSTIAGPIQMLSEYVSDLSASRKVVTNFLQTIQPAEKVTGEPLKETIHAIELRNVTYSRGERQILSHLSYTFFIGKRYAIIGESGVGKSTLLSLILGIQNAQNVFVNNQAIATLDKADYWQQIAYVPQKTAIFEGTLSENITLFQKGDPIQLAQALKRAGLANLLEELSLSGNLDAVRRLSGGEERRLDIARALYRKAPVLILDEPTTGLDRKNERAIGELLTSLEEQLVIAVTHSRDSEFLKNFDVVLELQAGVLKEHVL</sequence>
<dbReference type="PANTHER" id="PTHR43394">
    <property type="entry name" value="ATP-DEPENDENT PERMEASE MDL1, MITOCHONDRIAL"/>
    <property type="match status" value="1"/>
</dbReference>
<evidence type="ECO:0000256" key="7">
    <source>
        <dbReference type="SAM" id="Phobius"/>
    </source>
</evidence>
<evidence type="ECO:0000259" key="8">
    <source>
        <dbReference type="PROSITE" id="PS50893"/>
    </source>
</evidence>
<evidence type="ECO:0000256" key="3">
    <source>
        <dbReference type="ARBA" id="ARBA00022741"/>
    </source>
</evidence>
<name>A0A1L8RIN9_9ENTE</name>
<comment type="subcellular location">
    <subcellularLocation>
        <location evidence="1">Cell membrane</location>
        <topology evidence="1">Multi-pass membrane protein</topology>
    </subcellularLocation>
</comment>
<protein>
    <recommendedName>
        <fullName evidence="12">ABC transporter ATP-binding protein</fullName>
    </recommendedName>
</protein>
<gene>
    <name evidence="10" type="ORF">RU97_GL001143</name>
</gene>
<keyword evidence="6 7" id="KW-0472">Membrane</keyword>
<keyword evidence="11" id="KW-1185">Reference proteome</keyword>
<dbReference type="InterPro" id="IPR011527">
    <property type="entry name" value="ABC1_TM_dom"/>
</dbReference>